<reference evidence="2 4" key="2">
    <citation type="journal article" date="2018" name="Plant J.">
        <title>The Physcomitrella patens chromosome-scale assembly reveals moss genome structure and evolution.</title>
        <authorList>
            <person name="Lang D."/>
            <person name="Ullrich K.K."/>
            <person name="Murat F."/>
            <person name="Fuchs J."/>
            <person name="Jenkins J."/>
            <person name="Haas F.B."/>
            <person name="Piednoel M."/>
            <person name="Gundlach H."/>
            <person name="Van Bel M."/>
            <person name="Meyberg R."/>
            <person name="Vives C."/>
            <person name="Morata J."/>
            <person name="Symeonidi A."/>
            <person name="Hiss M."/>
            <person name="Muchero W."/>
            <person name="Kamisugi Y."/>
            <person name="Saleh O."/>
            <person name="Blanc G."/>
            <person name="Decker E.L."/>
            <person name="van Gessel N."/>
            <person name="Grimwood J."/>
            <person name="Hayes R.D."/>
            <person name="Graham S.W."/>
            <person name="Gunter L.E."/>
            <person name="McDaniel S.F."/>
            <person name="Hoernstein S.N.W."/>
            <person name="Larsson A."/>
            <person name="Li F.W."/>
            <person name="Perroud P.F."/>
            <person name="Phillips J."/>
            <person name="Ranjan P."/>
            <person name="Rokshar D.S."/>
            <person name="Rothfels C.J."/>
            <person name="Schneider L."/>
            <person name="Shu S."/>
            <person name="Stevenson D.W."/>
            <person name="Thummler F."/>
            <person name="Tillich M."/>
            <person name="Villarreal Aguilar J.C."/>
            <person name="Widiez T."/>
            <person name="Wong G.K."/>
            <person name="Wymore A."/>
            <person name="Zhang Y."/>
            <person name="Zimmer A.D."/>
            <person name="Quatrano R.S."/>
            <person name="Mayer K.F.X."/>
            <person name="Goodstein D."/>
            <person name="Casacuberta J.M."/>
            <person name="Vandepoele K."/>
            <person name="Reski R."/>
            <person name="Cuming A.C."/>
            <person name="Tuskan G.A."/>
            <person name="Maumus F."/>
            <person name="Salse J."/>
            <person name="Schmutz J."/>
            <person name="Rensing S.A."/>
        </authorList>
    </citation>
    <scope>NUCLEOTIDE SEQUENCE [LARGE SCALE GENOMIC DNA]</scope>
    <source>
        <strain evidence="3 4">cv. Gransden 2004</strain>
    </source>
</reference>
<name>A0A2K1KJS2_PHYPA</name>
<evidence type="ECO:0000256" key="1">
    <source>
        <dbReference type="SAM" id="MobiDB-lite"/>
    </source>
</evidence>
<dbReference type="Gramene" id="Pp3c5_15210V3.1">
    <property type="protein sequence ID" value="PAC:32955105.CDS.1"/>
    <property type="gene ID" value="Pp3c5_15210"/>
</dbReference>
<accession>A0A2K1KJS2</accession>
<dbReference type="EMBL" id="ABEU02000005">
    <property type="protein sequence ID" value="PNR54026.1"/>
    <property type="molecule type" value="Genomic_DNA"/>
</dbReference>
<organism evidence="2">
    <name type="scientific">Physcomitrium patens</name>
    <name type="common">Spreading-leaved earth moss</name>
    <name type="synonym">Physcomitrella patens</name>
    <dbReference type="NCBI Taxonomy" id="3218"/>
    <lineage>
        <taxon>Eukaryota</taxon>
        <taxon>Viridiplantae</taxon>
        <taxon>Streptophyta</taxon>
        <taxon>Embryophyta</taxon>
        <taxon>Bryophyta</taxon>
        <taxon>Bryophytina</taxon>
        <taxon>Bryopsida</taxon>
        <taxon>Funariidae</taxon>
        <taxon>Funariales</taxon>
        <taxon>Funariaceae</taxon>
        <taxon>Physcomitrium</taxon>
    </lineage>
</organism>
<keyword evidence="4" id="KW-1185">Reference proteome</keyword>
<evidence type="ECO:0000313" key="2">
    <source>
        <dbReference type="EMBL" id="PNR54026.1"/>
    </source>
</evidence>
<reference evidence="2 4" key="1">
    <citation type="journal article" date="2008" name="Science">
        <title>The Physcomitrella genome reveals evolutionary insights into the conquest of land by plants.</title>
        <authorList>
            <person name="Rensing S."/>
            <person name="Lang D."/>
            <person name="Zimmer A."/>
            <person name="Terry A."/>
            <person name="Salamov A."/>
            <person name="Shapiro H."/>
            <person name="Nishiyama T."/>
            <person name="Perroud P.-F."/>
            <person name="Lindquist E."/>
            <person name="Kamisugi Y."/>
            <person name="Tanahashi T."/>
            <person name="Sakakibara K."/>
            <person name="Fujita T."/>
            <person name="Oishi K."/>
            <person name="Shin-I T."/>
            <person name="Kuroki Y."/>
            <person name="Toyoda A."/>
            <person name="Suzuki Y."/>
            <person name="Hashimoto A."/>
            <person name="Yamaguchi K."/>
            <person name="Sugano A."/>
            <person name="Kohara Y."/>
            <person name="Fujiyama A."/>
            <person name="Anterola A."/>
            <person name="Aoki S."/>
            <person name="Ashton N."/>
            <person name="Barbazuk W.B."/>
            <person name="Barker E."/>
            <person name="Bennetzen J."/>
            <person name="Bezanilla M."/>
            <person name="Blankenship R."/>
            <person name="Cho S.H."/>
            <person name="Dutcher S."/>
            <person name="Estelle M."/>
            <person name="Fawcett J.A."/>
            <person name="Gundlach H."/>
            <person name="Hanada K."/>
            <person name="Heyl A."/>
            <person name="Hicks K.A."/>
            <person name="Hugh J."/>
            <person name="Lohr M."/>
            <person name="Mayer K."/>
            <person name="Melkozernov A."/>
            <person name="Murata T."/>
            <person name="Nelson D."/>
            <person name="Pils B."/>
            <person name="Prigge M."/>
            <person name="Reiss B."/>
            <person name="Renner T."/>
            <person name="Rombauts S."/>
            <person name="Rushton P."/>
            <person name="Sanderfoot A."/>
            <person name="Schween G."/>
            <person name="Shiu S.-H."/>
            <person name="Stueber K."/>
            <person name="Theodoulou F.L."/>
            <person name="Tu H."/>
            <person name="Van de Peer Y."/>
            <person name="Verrier P.J."/>
            <person name="Waters E."/>
            <person name="Wood A."/>
            <person name="Yang L."/>
            <person name="Cove D."/>
            <person name="Cuming A."/>
            <person name="Hasebe M."/>
            <person name="Lucas S."/>
            <person name="Mishler D.B."/>
            <person name="Reski R."/>
            <person name="Grigoriev I."/>
            <person name="Quatrano R.S."/>
            <person name="Boore J.L."/>
        </authorList>
    </citation>
    <scope>NUCLEOTIDE SEQUENCE [LARGE SCALE GENOMIC DNA]</scope>
    <source>
        <strain evidence="3 4">cv. Gransden 2004</strain>
    </source>
</reference>
<evidence type="ECO:0000313" key="3">
    <source>
        <dbReference type="EnsemblPlants" id="PAC:32955105.CDS.1"/>
    </source>
</evidence>
<dbReference type="Proteomes" id="UP000006727">
    <property type="component" value="Chromosome 5"/>
</dbReference>
<proteinExistence type="predicted"/>
<feature type="region of interest" description="Disordered" evidence="1">
    <location>
        <begin position="1"/>
        <end position="30"/>
    </location>
</feature>
<dbReference type="Gramene" id="Pp3c5_15210V3.2">
    <property type="protein sequence ID" value="PAC:32955106.CDS.1"/>
    <property type="gene ID" value="Pp3c5_15210"/>
</dbReference>
<sequence length="114" mass="12667">MRDLRSIPPPVPQTTSTSSASDMDFEGCHNQGSKFPDRWFDIVAGDVPQSGLNLSRGGSNWNPQTENLTVSVKRKRKRTHALELTLLTVCMLVCHCFSKLPLPSVISMLKHTTD</sequence>
<evidence type="ECO:0000313" key="4">
    <source>
        <dbReference type="Proteomes" id="UP000006727"/>
    </source>
</evidence>
<dbReference type="InParanoid" id="A0A2K1KJS2"/>
<reference evidence="3" key="3">
    <citation type="submission" date="2020-12" db="UniProtKB">
        <authorList>
            <consortium name="EnsemblPlants"/>
        </authorList>
    </citation>
    <scope>IDENTIFICATION</scope>
</reference>
<dbReference type="EnsemblPlants" id="Pp3c5_15210V3.2">
    <property type="protein sequence ID" value="PAC:32955106.CDS.1"/>
    <property type="gene ID" value="Pp3c5_15210"/>
</dbReference>
<protein>
    <submittedName>
        <fullName evidence="2 3">Uncharacterized protein</fullName>
    </submittedName>
</protein>
<dbReference type="AlphaFoldDB" id="A0A2K1KJS2"/>
<dbReference type="EnsemblPlants" id="Pp3c5_15210V3.1">
    <property type="protein sequence ID" value="PAC:32955105.CDS.1"/>
    <property type="gene ID" value="Pp3c5_15210"/>
</dbReference>
<gene>
    <name evidence="2" type="ORF">PHYPA_007702</name>
</gene>